<reference evidence="14 15" key="1">
    <citation type="submission" date="2018-12" db="EMBL/GenBank/DDBJ databases">
        <title>Croceicoccus ponticola sp. nov., a lipolytic bacterium isolated from seawater.</title>
        <authorList>
            <person name="Yoon J.-H."/>
        </authorList>
    </citation>
    <scope>NUCLEOTIDE SEQUENCE [LARGE SCALE GENOMIC DNA]</scope>
    <source>
        <strain evidence="14 15">GM-16</strain>
    </source>
</reference>
<evidence type="ECO:0000256" key="13">
    <source>
        <dbReference type="SAM" id="Phobius"/>
    </source>
</evidence>
<organism evidence="14 15">
    <name type="scientific">Croceicoccus ponticola</name>
    <dbReference type="NCBI Taxonomy" id="2217664"/>
    <lineage>
        <taxon>Bacteria</taxon>
        <taxon>Pseudomonadati</taxon>
        <taxon>Pseudomonadota</taxon>
        <taxon>Alphaproteobacteria</taxon>
        <taxon>Sphingomonadales</taxon>
        <taxon>Erythrobacteraceae</taxon>
        <taxon>Croceicoccus</taxon>
    </lineage>
</organism>
<dbReference type="EMBL" id="RXOL01000004">
    <property type="protein sequence ID" value="RVQ66526.1"/>
    <property type="molecule type" value="Genomic_DNA"/>
</dbReference>
<comment type="subcellular location">
    <subcellularLocation>
        <location evidence="2">Cell inner membrane</location>
        <topology evidence="2">Single-pass type II membrane protein</topology>
    </subcellularLocation>
    <subcellularLocation>
        <location evidence="12">Cell membrane</location>
        <topology evidence="12">Single-pass type II membrane protein</topology>
    </subcellularLocation>
</comment>
<dbReference type="Pfam" id="PF02472">
    <property type="entry name" value="ExbD"/>
    <property type="match status" value="1"/>
</dbReference>
<dbReference type="PANTHER" id="PTHR30558">
    <property type="entry name" value="EXBD MEMBRANE COMPONENT OF PMF-DRIVEN MACROMOLECULE IMPORT SYSTEM"/>
    <property type="match status" value="1"/>
</dbReference>
<evidence type="ECO:0000313" key="14">
    <source>
        <dbReference type="EMBL" id="RVQ66526.1"/>
    </source>
</evidence>
<dbReference type="PANTHER" id="PTHR30558:SF12">
    <property type="entry name" value="BIOPOLYMER TRANSPORT PROTEIN EXBD"/>
    <property type="match status" value="1"/>
</dbReference>
<feature type="transmembrane region" description="Helical" evidence="13">
    <location>
        <begin position="21"/>
        <end position="43"/>
    </location>
</feature>
<sequence>MAMSGGKDDGAPMMEMNTTPLIDVMLVLLIMFIITIPVATHAVNIDLPAPSEVPQNVDMNPIKNKVILTQDDLILWNGTPLNQNQFVATLQQSLALPVEPELQFQPDEFASYELSAQVLRIIKGSGATKFGFVGNEQYRDFGSGPKDVNATTRVP</sequence>
<keyword evidence="7" id="KW-0997">Cell inner membrane</keyword>
<evidence type="ECO:0000256" key="7">
    <source>
        <dbReference type="ARBA" id="ARBA00022519"/>
    </source>
</evidence>
<protein>
    <submittedName>
        <fullName evidence="14">Biopolymer transporter ExbD</fullName>
    </submittedName>
</protein>
<dbReference type="GO" id="GO:0022857">
    <property type="term" value="F:transmembrane transporter activity"/>
    <property type="evidence" value="ECO:0007669"/>
    <property type="project" value="InterPro"/>
</dbReference>
<proteinExistence type="inferred from homology"/>
<dbReference type="AlphaFoldDB" id="A0A437GYG8"/>
<evidence type="ECO:0000256" key="2">
    <source>
        <dbReference type="ARBA" id="ARBA00004249"/>
    </source>
</evidence>
<evidence type="ECO:0000256" key="1">
    <source>
        <dbReference type="ARBA" id="ARBA00003540"/>
    </source>
</evidence>
<comment type="function">
    <text evidence="1">Involved in the TonB-dependent energy-dependent transport of various receptor-bound substrates.</text>
</comment>
<dbReference type="GO" id="GO:0015031">
    <property type="term" value="P:protein transport"/>
    <property type="evidence" value="ECO:0007669"/>
    <property type="project" value="UniProtKB-KW"/>
</dbReference>
<dbReference type="GO" id="GO:0005886">
    <property type="term" value="C:plasma membrane"/>
    <property type="evidence" value="ECO:0007669"/>
    <property type="project" value="UniProtKB-SubCell"/>
</dbReference>
<evidence type="ECO:0000256" key="5">
    <source>
        <dbReference type="ARBA" id="ARBA00022448"/>
    </source>
</evidence>
<evidence type="ECO:0000256" key="8">
    <source>
        <dbReference type="ARBA" id="ARBA00022692"/>
    </source>
</evidence>
<comment type="subunit">
    <text evidence="4">The accessory proteins ExbB and ExbD seem to form a complex with TonB.</text>
</comment>
<keyword evidence="5 12" id="KW-0813">Transport</keyword>
<evidence type="ECO:0000256" key="9">
    <source>
        <dbReference type="ARBA" id="ARBA00022927"/>
    </source>
</evidence>
<keyword evidence="9 12" id="KW-0653">Protein transport</keyword>
<dbReference type="Proteomes" id="UP000283003">
    <property type="component" value="Unassembled WGS sequence"/>
</dbReference>
<keyword evidence="10 13" id="KW-1133">Transmembrane helix</keyword>
<comment type="similarity">
    <text evidence="3 12">Belongs to the ExbD/TolR family.</text>
</comment>
<evidence type="ECO:0000256" key="4">
    <source>
        <dbReference type="ARBA" id="ARBA00011471"/>
    </source>
</evidence>
<dbReference type="InterPro" id="IPR003400">
    <property type="entry name" value="ExbD"/>
</dbReference>
<evidence type="ECO:0000256" key="6">
    <source>
        <dbReference type="ARBA" id="ARBA00022475"/>
    </source>
</evidence>
<keyword evidence="15" id="KW-1185">Reference proteome</keyword>
<evidence type="ECO:0000256" key="10">
    <source>
        <dbReference type="ARBA" id="ARBA00022989"/>
    </source>
</evidence>
<keyword evidence="11 13" id="KW-0472">Membrane</keyword>
<evidence type="ECO:0000256" key="12">
    <source>
        <dbReference type="RuleBase" id="RU003879"/>
    </source>
</evidence>
<evidence type="ECO:0000256" key="11">
    <source>
        <dbReference type="ARBA" id="ARBA00023136"/>
    </source>
</evidence>
<name>A0A437GYG8_9SPHN</name>
<keyword evidence="8 12" id="KW-0812">Transmembrane</keyword>
<accession>A0A437GYG8</accession>
<evidence type="ECO:0000256" key="3">
    <source>
        <dbReference type="ARBA" id="ARBA00005811"/>
    </source>
</evidence>
<dbReference type="OrthoDB" id="9798629at2"/>
<comment type="caution">
    <text evidence="14">The sequence shown here is derived from an EMBL/GenBank/DDBJ whole genome shotgun (WGS) entry which is preliminary data.</text>
</comment>
<keyword evidence="6" id="KW-1003">Cell membrane</keyword>
<evidence type="ECO:0000313" key="15">
    <source>
        <dbReference type="Proteomes" id="UP000283003"/>
    </source>
</evidence>
<dbReference type="RefSeq" id="WP_127612947.1">
    <property type="nucleotide sequence ID" value="NZ_RXOL01000004.1"/>
</dbReference>
<gene>
    <name evidence="14" type="ORF">EKN06_10960</name>
</gene>